<sequence>MAKMVTVTRDLEARVADAKGVSAAVICSSLGILSGLQALHQVLNGGILLTARDLLNGPAAVVHNQDLPQLLCAAFQCEEGEGHPTSEWRRLMASGTAVPGEAFAGSPEKPCWQRGVLGAVELRGLLGPPPLLCK</sequence>
<dbReference type="Proteomes" id="UP001066276">
    <property type="component" value="Chromosome 12"/>
</dbReference>
<comment type="caution">
    <text evidence="1">The sequence shown here is derived from an EMBL/GenBank/DDBJ whole genome shotgun (WGS) entry which is preliminary data.</text>
</comment>
<protein>
    <submittedName>
        <fullName evidence="1">Uncharacterized protein</fullName>
    </submittedName>
</protein>
<evidence type="ECO:0000313" key="2">
    <source>
        <dbReference type="Proteomes" id="UP001066276"/>
    </source>
</evidence>
<keyword evidence="2" id="KW-1185">Reference proteome</keyword>
<reference evidence="1" key="1">
    <citation type="journal article" date="2022" name="bioRxiv">
        <title>Sequencing and chromosome-scale assembly of the giantPleurodeles waltlgenome.</title>
        <authorList>
            <person name="Brown T."/>
            <person name="Elewa A."/>
            <person name="Iarovenko S."/>
            <person name="Subramanian E."/>
            <person name="Araus A.J."/>
            <person name="Petzold A."/>
            <person name="Susuki M."/>
            <person name="Suzuki K.-i.T."/>
            <person name="Hayashi T."/>
            <person name="Toyoda A."/>
            <person name="Oliveira C."/>
            <person name="Osipova E."/>
            <person name="Leigh N.D."/>
            <person name="Simon A."/>
            <person name="Yun M.H."/>
        </authorList>
    </citation>
    <scope>NUCLEOTIDE SEQUENCE</scope>
    <source>
        <strain evidence="1">20211129_DDA</strain>
        <tissue evidence="1">Liver</tissue>
    </source>
</reference>
<organism evidence="1 2">
    <name type="scientific">Pleurodeles waltl</name>
    <name type="common">Iberian ribbed newt</name>
    <dbReference type="NCBI Taxonomy" id="8319"/>
    <lineage>
        <taxon>Eukaryota</taxon>
        <taxon>Metazoa</taxon>
        <taxon>Chordata</taxon>
        <taxon>Craniata</taxon>
        <taxon>Vertebrata</taxon>
        <taxon>Euteleostomi</taxon>
        <taxon>Amphibia</taxon>
        <taxon>Batrachia</taxon>
        <taxon>Caudata</taxon>
        <taxon>Salamandroidea</taxon>
        <taxon>Salamandridae</taxon>
        <taxon>Pleurodelinae</taxon>
        <taxon>Pleurodeles</taxon>
    </lineage>
</organism>
<evidence type="ECO:0000313" key="1">
    <source>
        <dbReference type="EMBL" id="KAJ1083656.1"/>
    </source>
</evidence>
<accession>A0AAV7KW19</accession>
<name>A0AAV7KW19_PLEWA</name>
<proteinExistence type="predicted"/>
<gene>
    <name evidence="1" type="ORF">NDU88_003811</name>
</gene>
<dbReference type="AlphaFoldDB" id="A0AAV7KW19"/>
<dbReference type="EMBL" id="JANPWB010000016">
    <property type="protein sequence ID" value="KAJ1083656.1"/>
    <property type="molecule type" value="Genomic_DNA"/>
</dbReference>